<feature type="binding site" evidence="11">
    <location>
        <position position="222"/>
    </location>
    <ligand>
        <name>ATP</name>
        <dbReference type="ChEBI" id="CHEBI:30616"/>
    </ligand>
</feature>
<dbReference type="GO" id="GO:0005737">
    <property type="term" value="C:cytoplasm"/>
    <property type="evidence" value="ECO:0007669"/>
    <property type="project" value="UniProtKB-SubCell"/>
</dbReference>
<dbReference type="PROSITE" id="PS00298">
    <property type="entry name" value="HSP90"/>
    <property type="match status" value="1"/>
</dbReference>
<dbReference type="EMBL" id="FR871757">
    <property type="protein sequence ID" value="CCB79674.1"/>
    <property type="molecule type" value="Genomic_DNA"/>
</dbReference>
<dbReference type="KEGG" id="hbi:HBZC1_06880"/>
<dbReference type="AlphaFoldDB" id="F8KQ48"/>
<evidence type="ECO:0000256" key="1">
    <source>
        <dbReference type="ARBA" id="ARBA00004496"/>
    </source>
</evidence>
<comment type="subcellular location">
    <subcellularLocation>
        <location evidence="1 10">Cytoplasm</location>
    </subcellularLocation>
</comment>
<dbReference type="Gene3D" id="3.30.565.10">
    <property type="entry name" value="Histidine kinase-like ATPase, C-terminal domain"/>
    <property type="match status" value="1"/>
</dbReference>
<keyword evidence="6 10" id="KW-0346">Stress response</keyword>
<evidence type="ECO:0000256" key="2">
    <source>
        <dbReference type="ARBA" id="ARBA00008239"/>
    </source>
</evidence>
<comment type="similarity">
    <text evidence="2 10">Belongs to the heat shock protein 90 family.</text>
</comment>
<name>F8KQ48_HELBC</name>
<dbReference type="GO" id="GO:0140662">
    <property type="term" value="F:ATP-dependent protein folding chaperone"/>
    <property type="evidence" value="ECO:0007669"/>
    <property type="project" value="InterPro"/>
</dbReference>
<dbReference type="HOGENOM" id="CLU_006684_3_0_7"/>
<dbReference type="HAMAP" id="MF_00505">
    <property type="entry name" value="HSP90"/>
    <property type="match status" value="1"/>
</dbReference>
<evidence type="ECO:0000256" key="10">
    <source>
        <dbReference type="HAMAP-Rule" id="MF_00505"/>
    </source>
</evidence>
<dbReference type="STRING" id="1002804.HBZC1_06880"/>
<dbReference type="FunFam" id="3.30.230.80:FF:000002">
    <property type="entry name" value="Molecular chaperone HtpG"/>
    <property type="match status" value="1"/>
</dbReference>
<feature type="region of interest" description="A; substrate-binding" evidence="10">
    <location>
        <begin position="1"/>
        <end position="392"/>
    </location>
</feature>
<dbReference type="InterPro" id="IPR020568">
    <property type="entry name" value="Ribosomal_Su5_D2-typ_SF"/>
</dbReference>
<feature type="binding site" evidence="11">
    <location>
        <position position="149"/>
    </location>
    <ligand>
        <name>ATP</name>
        <dbReference type="ChEBI" id="CHEBI:30616"/>
    </ligand>
</feature>
<dbReference type="InterPro" id="IPR037196">
    <property type="entry name" value="HSP90_C"/>
</dbReference>
<keyword evidence="4 10" id="KW-0547">Nucleotide-binding</keyword>
<evidence type="ECO:0000256" key="6">
    <source>
        <dbReference type="ARBA" id="ARBA00023016"/>
    </source>
</evidence>
<dbReference type="GO" id="GO:0051082">
    <property type="term" value="F:unfolded protein binding"/>
    <property type="evidence" value="ECO:0007669"/>
    <property type="project" value="UniProtKB-UniRule"/>
</dbReference>
<keyword evidence="7 10" id="KW-0143">Chaperone</keyword>
<feature type="binding site" evidence="11">
    <location>
        <begin position="172"/>
        <end position="177"/>
    </location>
    <ligand>
        <name>ATP</name>
        <dbReference type="ChEBI" id="CHEBI:30616"/>
    </ligand>
</feature>
<dbReference type="SUPFAM" id="SSF110942">
    <property type="entry name" value="HSP90 C-terminal domain"/>
    <property type="match status" value="1"/>
</dbReference>
<feature type="domain" description="Histidine kinase/HSP90-like ATPase" evidence="12">
    <location>
        <begin position="77"/>
        <end position="232"/>
    </location>
</feature>
<comment type="function">
    <text evidence="8 10">Molecular chaperone. Has ATPase activity.</text>
</comment>
<dbReference type="SUPFAM" id="SSF54211">
    <property type="entry name" value="Ribosomal protein S5 domain 2-like"/>
    <property type="match status" value="1"/>
</dbReference>
<gene>
    <name evidence="10" type="primary">htpG</name>
    <name evidence="13" type="ordered locus">HBZC1_06880</name>
</gene>
<comment type="subunit">
    <text evidence="10">Homodimer.</text>
</comment>
<feature type="binding site" evidence="11">
    <location>
        <position position="135"/>
    </location>
    <ligand>
        <name>ATP</name>
        <dbReference type="ChEBI" id="CHEBI:30616"/>
    </ligand>
</feature>
<evidence type="ECO:0000259" key="12">
    <source>
        <dbReference type="SMART" id="SM00387"/>
    </source>
</evidence>
<evidence type="ECO:0000313" key="13">
    <source>
        <dbReference type="EMBL" id="CCB79674.1"/>
    </source>
</evidence>
<dbReference type="Pfam" id="PF00183">
    <property type="entry name" value="HSP90"/>
    <property type="match status" value="1"/>
</dbReference>
<dbReference type="CDD" id="cd16927">
    <property type="entry name" value="HATPase_Hsp90-like"/>
    <property type="match status" value="1"/>
</dbReference>
<accession>F8KQ48</accession>
<feature type="binding site" evidence="11">
    <location>
        <position position="84"/>
    </location>
    <ligand>
        <name>ATP</name>
        <dbReference type="ChEBI" id="CHEBI:30616"/>
    </ligand>
</feature>
<evidence type="ECO:0000256" key="4">
    <source>
        <dbReference type="ARBA" id="ARBA00022741"/>
    </source>
</evidence>
<evidence type="ECO:0000256" key="9">
    <source>
        <dbReference type="ARBA" id="ARBA00070675"/>
    </source>
</evidence>
<dbReference type="Gene3D" id="3.30.230.80">
    <property type="match status" value="1"/>
</dbReference>
<dbReference type="PRINTS" id="PR00775">
    <property type="entry name" value="HEATSHOCK90"/>
</dbReference>
<dbReference type="PIRSF" id="PIRSF002583">
    <property type="entry name" value="Hsp90"/>
    <property type="match status" value="1"/>
</dbReference>
<evidence type="ECO:0000256" key="5">
    <source>
        <dbReference type="ARBA" id="ARBA00022840"/>
    </source>
</evidence>
<dbReference type="PANTHER" id="PTHR11528">
    <property type="entry name" value="HEAT SHOCK PROTEIN 90 FAMILY MEMBER"/>
    <property type="match status" value="1"/>
</dbReference>
<dbReference type="eggNOG" id="COG0326">
    <property type="taxonomic scope" value="Bacteria"/>
</dbReference>
<dbReference type="GO" id="GO:0005524">
    <property type="term" value="F:ATP binding"/>
    <property type="evidence" value="ECO:0007669"/>
    <property type="project" value="UniProtKB-UniRule"/>
</dbReference>
<evidence type="ECO:0000256" key="7">
    <source>
        <dbReference type="ARBA" id="ARBA00023186"/>
    </source>
</evidence>
<reference evidence="13 14" key="1">
    <citation type="journal article" date="2011" name="J. Bacteriol.">
        <title>Genome sequence of Helicobacter bizzozeronii strain CIII-1, an isolate from human gastric mucosa.</title>
        <authorList>
            <person name="Schott T."/>
            <person name="Rossi M."/>
            <person name="Hanninen M.L."/>
        </authorList>
    </citation>
    <scope>NUCLEOTIDE SEQUENCE [LARGE SCALE GENOMIC DNA]</scope>
    <source>
        <strain evidence="13 14">CIII-1</strain>
    </source>
</reference>
<dbReference type="SMART" id="SM00387">
    <property type="entry name" value="HATPase_c"/>
    <property type="match status" value="1"/>
</dbReference>
<evidence type="ECO:0000313" key="14">
    <source>
        <dbReference type="Proteomes" id="UP000008387"/>
    </source>
</evidence>
<dbReference type="GO" id="GO:0016887">
    <property type="term" value="F:ATP hydrolysis activity"/>
    <property type="evidence" value="ECO:0007669"/>
    <property type="project" value="InterPro"/>
</dbReference>
<dbReference type="Gene3D" id="1.20.120.790">
    <property type="entry name" value="Heat shock protein 90, C-terminal domain"/>
    <property type="match status" value="1"/>
</dbReference>
<evidence type="ECO:0000256" key="11">
    <source>
        <dbReference type="PIRSR" id="PIRSR002583-1"/>
    </source>
</evidence>
<dbReference type="SUPFAM" id="SSF55874">
    <property type="entry name" value="ATPase domain of HSP90 chaperone/DNA topoisomerase II/histidine kinase"/>
    <property type="match status" value="1"/>
</dbReference>
<organism evidence="13 14">
    <name type="scientific">Helicobacter bizzozeronii (strain CIII-1)</name>
    <dbReference type="NCBI Taxonomy" id="1002804"/>
    <lineage>
        <taxon>Bacteria</taxon>
        <taxon>Pseudomonadati</taxon>
        <taxon>Campylobacterota</taxon>
        <taxon>Epsilonproteobacteria</taxon>
        <taxon>Campylobacterales</taxon>
        <taxon>Helicobacteraceae</taxon>
        <taxon>Helicobacter</taxon>
    </lineage>
</organism>
<dbReference type="InterPro" id="IPR036890">
    <property type="entry name" value="HATPase_C_sf"/>
</dbReference>
<proteinExistence type="inferred from homology"/>
<dbReference type="InterPro" id="IPR001404">
    <property type="entry name" value="Hsp90_fam"/>
</dbReference>
<dbReference type="InterPro" id="IPR003594">
    <property type="entry name" value="HATPase_dom"/>
</dbReference>
<dbReference type="Pfam" id="PF13589">
    <property type="entry name" value="HATPase_c_3"/>
    <property type="match status" value="1"/>
</dbReference>
<dbReference type="Gene3D" id="3.40.50.11260">
    <property type="match status" value="1"/>
</dbReference>
<dbReference type="FunFam" id="3.30.565.10:FF:000009">
    <property type="entry name" value="Molecular chaperone HtpG"/>
    <property type="match status" value="1"/>
</dbReference>
<feature type="binding site" evidence="11">
    <location>
        <position position="130"/>
    </location>
    <ligand>
        <name>ATP</name>
        <dbReference type="ChEBI" id="CHEBI:30616"/>
    </ligand>
</feature>
<feature type="binding site" evidence="11">
    <location>
        <position position="88"/>
    </location>
    <ligand>
        <name>ATP</name>
        <dbReference type="ChEBI" id="CHEBI:30616"/>
    </ligand>
</feature>
<sequence length="672" mass="76626">MIHKSHSVCHATHTKSLNFFRILTCLLEKQEATKRAILCYNPSFNIKFYGVFMSQKHAFQTEIKQLLDLMIHSLYSNKEIFLRELISNASDALDKLNYLVISDEKYKQLDFVPQIHLSFDDKAKTITISDNGIGMDESELISHLGTIAKSGTKSFLSHLSGDQKKDSALIGQFGVGFYSSFMVAHKVVVQSKKALDTQAYAWISDGQGEYEISPCVKEGVGTEIKLFLKEEEGKFASRWEIEHIVKKYSEHIPFPIFLSYTESKFEGEGENKKEVQEDKCTQINSASALWRMNKNELKEEDYKEFYKSFAHDNNEPLSWIHNKVEGHLEYSTLFYIPSTAPFDLFRVDYQSGVKLYVKRVFITDNDKELLPQYLRFVRGIIDSEDLPLNVSREILQQNKILANIKSASTKKILAEIERLSQEEETYKKFYHPFGRVLKEGLHHDFENKDKILDLLRFASSRGADFLSLKSYKENMPADQKSIYYMIGENLDLLKASPLLEKYAQKGFEVLLMGDEIDAFVIPSVSEYAKIPLKDAASSETLKELDLSPVSEEEKQEFSPVVEAFKEALKDEIKDVALSKDLNSVVVLVGDEQNAMMANLMRQMGQEIPSQPKTLELNINHAIMQKLKGIEDKAVLADVAHLLLDSAKLLEKGALKNAKAFSDRLNATILRAF</sequence>
<dbReference type="Proteomes" id="UP000008387">
    <property type="component" value="Chromosome"/>
</dbReference>
<keyword evidence="14" id="KW-1185">Reference proteome</keyword>
<feature type="binding site" evidence="11">
    <location>
        <begin position="150"/>
        <end position="151"/>
    </location>
    <ligand>
        <name>ATP</name>
        <dbReference type="ChEBI" id="CHEBI:30616"/>
    </ligand>
</feature>
<feature type="region of interest" description="C" evidence="10">
    <location>
        <begin position="599"/>
        <end position="672"/>
    </location>
</feature>
<evidence type="ECO:0000256" key="3">
    <source>
        <dbReference type="ARBA" id="ARBA00022490"/>
    </source>
</evidence>
<feature type="binding site" evidence="11">
    <location>
        <position position="392"/>
    </location>
    <ligand>
        <name>ATP</name>
        <dbReference type="ChEBI" id="CHEBI:30616"/>
    </ligand>
</feature>
<protein>
    <recommendedName>
        <fullName evidence="9 10">Chaperone protein HtpG</fullName>
    </recommendedName>
    <alternativeName>
        <fullName evidence="10">Heat shock protein HtpG</fullName>
    </alternativeName>
    <alternativeName>
        <fullName evidence="10">High temperature protein G</fullName>
    </alternativeName>
</protein>
<keyword evidence="3 10" id="KW-0963">Cytoplasm</keyword>
<keyword evidence="5 10" id="KW-0067">ATP-binding</keyword>
<comment type="caution">
    <text evidence="10">Lacks conserved residue(s) required for the propagation of feature annotation.</text>
</comment>
<dbReference type="InterPro" id="IPR019805">
    <property type="entry name" value="Heat_shock_protein_90_CS"/>
</dbReference>
<dbReference type="NCBIfam" id="NF003555">
    <property type="entry name" value="PRK05218.1"/>
    <property type="match status" value="1"/>
</dbReference>
<evidence type="ECO:0000256" key="8">
    <source>
        <dbReference type="ARBA" id="ARBA00058590"/>
    </source>
</evidence>
<dbReference type="InterPro" id="IPR020575">
    <property type="entry name" value="Hsp90_N"/>
</dbReference>